<keyword evidence="7" id="KW-1185">Reference proteome</keyword>
<dbReference type="InterPro" id="IPR035979">
    <property type="entry name" value="RBD_domain_sf"/>
</dbReference>
<gene>
    <name evidence="6" type="ORF">GP486_005352</name>
</gene>
<dbReference type="FunFam" id="3.30.70.330:FF:000588">
    <property type="entry name" value="Pre-mRNA splicing factor (Prp24), putative"/>
    <property type="match status" value="1"/>
</dbReference>
<sequence length="1269" mass="140548">MDISSLLAPQDSIVSDGAAPPPPLPPSSSTRGGGGGGIPGSGRRTYSSSSQTPTSVPTPAVAGPEHSQPPGVRGTPPVNGPSTMRQNPRTTVGMDTLADLASMQHHQQAARASATSLRSAELIDPRQDPTVGFQSAQSCPHSNDRRTRSPSGSLDITMADASPSEPTRPRTYAAASVSEKDQQTIAELITYLKSNRYAYESYVELINLLHRGFISHVNPPTPTSPGRTPSTFELLGELRWARARMAKRFAAGEEIWADWIIDESILANTLEQHIGVIELCKRAVEDEAGSTKLWLLYGKWMRLLYDAAHFGSRASLSGIEAIGVNTWPEEEREMGKELFSWGDVVDIWKQGIRATRYRMNNSHLVWNEYAAVLMEDLKMGPTTPGIESLRAAFVDRLQVPHATWDQTFQKFSTFITTYDNASYEDTMVKTNALAKGAKEKYAVREKHELEVERALESADRTAEWNAFTEYLEWETGQSRKRVDVQLCCALYERFLSRFGVAAALWEEYVYFVLEKRVDIGPNAVSPMSILKRATRHCPWSGGLWSQFLLSMELAGRPFEEVEAVKHGATKTGLSDIGGWEEVMQVSIAWCGFLKRRAFHVKATDEDLDIAEVGIRSALEGVTELGKKKYGKDYRGDPRFRLESIYIQFLGEKGLWEEARDVWRGLVKDRGDSHTFWLNYYTWEMLCWGKVSGVQSRRLLPPPSHATAVLQQAVKRPDVDWPEKVWEALLDHVQIHDDAKELQEAVLLVKRMSKVVKKKREKLQALEAATSAQDMEHGAAAAAAAVTVDGEEIPSAKRKRGLETDAGGTSAVKKSRQDEPSKPAVVAADQQLSTAPAAKRDRENTTVIVNNLPVNATEAKVRQYFRDCGTINSIKLVPDGDGESATATIEFDSKEDVLAAQTRSMKKFGGNEIEVHVGTGSTLYVTNYPPTADEAYIRDLFKDVRTLTTSFIYSKPEMMIRLTIPQFGEIVDVRFPSLKFNTHRRFCYVQFKSPSQARNATEIDGKSLGEKETLVARISDPNHKQDRQGPMHEGREVFVANLDWSATEDELSRIFSKYGTIERVRIPRKVNGASKGIGYVVFSSKDEANAALDLHLIKFKSRVLNVALSEPNPAKRQATTIITSTEPPSDQPNGKHSPSPEADKSAPAARTAHPTTSAIKDKTLGVMNVPDTVNDARLTQLFGTYGPLKKVVLRPDHKGAIVEYENVADAGKAALALEGTEIAPGRTLKIGSVQELMREKAEYKDGKLMPPMLQKSARVKRPIQQSGVGR</sequence>
<feature type="domain" description="RRM" evidence="5">
    <location>
        <begin position="1161"/>
        <end position="1234"/>
    </location>
</feature>
<dbReference type="PANTHER" id="PTHR24012">
    <property type="entry name" value="RNA BINDING PROTEIN"/>
    <property type="match status" value="1"/>
</dbReference>
<evidence type="ECO:0000256" key="3">
    <source>
        <dbReference type="PROSITE-ProRule" id="PRU00176"/>
    </source>
</evidence>
<evidence type="ECO:0000256" key="2">
    <source>
        <dbReference type="ARBA" id="ARBA00022884"/>
    </source>
</evidence>
<feature type="region of interest" description="Disordered" evidence="4">
    <location>
        <begin position="125"/>
        <end position="176"/>
    </location>
</feature>
<dbReference type="CDD" id="cd12296">
    <property type="entry name" value="RRM1_Prp24"/>
    <property type="match status" value="1"/>
</dbReference>
<evidence type="ECO:0000256" key="4">
    <source>
        <dbReference type="SAM" id="MobiDB-lite"/>
    </source>
</evidence>
<feature type="region of interest" description="Disordered" evidence="4">
    <location>
        <begin position="791"/>
        <end position="839"/>
    </location>
</feature>
<dbReference type="InterPro" id="IPR011990">
    <property type="entry name" value="TPR-like_helical_dom_sf"/>
</dbReference>
<feature type="non-terminal residue" evidence="6">
    <location>
        <position position="1"/>
    </location>
</feature>
<protein>
    <recommendedName>
        <fullName evidence="5">RRM domain-containing protein</fullName>
    </recommendedName>
</protein>
<feature type="compositionally biased region" description="Polar residues" evidence="4">
    <location>
        <begin position="1116"/>
        <end position="1135"/>
    </location>
</feature>
<feature type="region of interest" description="Disordered" evidence="4">
    <location>
        <begin position="1"/>
        <end position="90"/>
    </location>
</feature>
<feature type="compositionally biased region" description="Low complexity" evidence="4">
    <location>
        <begin position="47"/>
        <end position="59"/>
    </location>
</feature>
<dbReference type="Pfam" id="PF16842">
    <property type="entry name" value="RRM_occluded"/>
    <property type="match status" value="1"/>
</dbReference>
<dbReference type="Gene3D" id="3.30.70.330">
    <property type="match status" value="4"/>
</dbReference>
<dbReference type="SUPFAM" id="SSF48452">
    <property type="entry name" value="TPR-like"/>
    <property type="match status" value="1"/>
</dbReference>
<dbReference type="InterPro" id="IPR012677">
    <property type="entry name" value="Nucleotide-bd_a/b_plait_sf"/>
</dbReference>
<dbReference type="Pfam" id="PF00076">
    <property type="entry name" value="RRM_1"/>
    <property type="match status" value="3"/>
</dbReference>
<feature type="domain" description="RRM" evidence="5">
    <location>
        <begin position="920"/>
        <end position="1020"/>
    </location>
</feature>
<dbReference type="InterPro" id="IPR003107">
    <property type="entry name" value="HAT"/>
</dbReference>
<evidence type="ECO:0000313" key="6">
    <source>
        <dbReference type="EMBL" id="KAH0556858.1"/>
    </source>
</evidence>
<evidence type="ECO:0000259" key="5">
    <source>
        <dbReference type="PROSITE" id="PS50102"/>
    </source>
</evidence>
<organism evidence="6 7">
    <name type="scientific">Trichoglossum hirsutum</name>
    <dbReference type="NCBI Taxonomy" id="265104"/>
    <lineage>
        <taxon>Eukaryota</taxon>
        <taxon>Fungi</taxon>
        <taxon>Dikarya</taxon>
        <taxon>Ascomycota</taxon>
        <taxon>Pezizomycotina</taxon>
        <taxon>Geoglossomycetes</taxon>
        <taxon>Geoglossales</taxon>
        <taxon>Geoglossaceae</taxon>
        <taxon>Trichoglossum</taxon>
    </lineage>
</organism>
<dbReference type="CDD" id="cd12299">
    <property type="entry name" value="RRM4_Prp24"/>
    <property type="match status" value="1"/>
</dbReference>
<dbReference type="FunFam" id="1.25.40.10:FF:000632">
    <property type="entry name" value="Pre-mRNA splicing factor (Prp24), putative"/>
    <property type="match status" value="1"/>
</dbReference>
<dbReference type="PROSITE" id="PS50102">
    <property type="entry name" value="RRM"/>
    <property type="match status" value="4"/>
</dbReference>
<evidence type="ECO:0000313" key="7">
    <source>
        <dbReference type="Proteomes" id="UP000750711"/>
    </source>
</evidence>
<dbReference type="Gene3D" id="1.25.40.10">
    <property type="entry name" value="Tetratricopeptide repeat domain"/>
    <property type="match status" value="2"/>
</dbReference>
<dbReference type="AlphaFoldDB" id="A0A9P8L9M9"/>
<dbReference type="FunFam" id="3.30.70.330:FF:000523">
    <property type="entry name" value="Pre-mRNA splicing factor (Prp24), putative"/>
    <property type="match status" value="1"/>
</dbReference>
<feature type="region of interest" description="Disordered" evidence="4">
    <location>
        <begin position="1244"/>
        <end position="1269"/>
    </location>
</feature>
<dbReference type="InterPro" id="IPR031766">
    <property type="entry name" value="RRM_occluded"/>
</dbReference>
<keyword evidence="1" id="KW-0677">Repeat</keyword>
<dbReference type="InterPro" id="IPR034397">
    <property type="entry name" value="Prp24_RRM1"/>
</dbReference>
<comment type="caution">
    <text evidence="6">The sequence shown here is derived from an EMBL/GenBank/DDBJ whole genome shotgun (WGS) entry which is preliminary data.</text>
</comment>
<feature type="domain" description="RRM" evidence="5">
    <location>
        <begin position="844"/>
        <end position="929"/>
    </location>
</feature>
<dbReference type="EMBL" id="JAGHQM010000990">
    <property type="protein sequence ID" value="KAH0556858.1"/>
    <property type="molecule type" value="Genomic_DNA"/>
</dbReference>
<feature type="compositionally biased region" description="Polar residues" evidence="4">
    <location>
        <begin position="132"/>
        <end position="141"/>
    </location>
</feature>
<feature type="compositionally biased region" description="Polar residues" evidence="4">
    <location>
        <begin position="80"/>
        <end position="90"/>
    </location>
</feature>
<dbReference type="CDD" id="cd00590">
    <property type="entry name" value="RRM_SF"/>
    <property type="match status" value="1"/>
</dbReference>
<dbReference type="GO" id="GO:0006396">
    <property type="term" value="P:RNA processing"/>
    <property type="evidence" value="ECO:0007669"/>
    <property type="project" value="InterPro"/>
</dbReference>
<dbReference type="SUPFAM" id="SSF54928">
    <property type="entry name" value="RNA-binding domain, RBD"/>
    <property type="match status" value="3"/>
</dbReference>
<feature type="domain" description="RRM" evidence="5">
    <location>
        <begin position="1034"/>
        <end position="1110"/>
    </location>
</feature>
<keyword evidence="2 3" id="KW-0694">RNA-binding</keyword>
<name>A0A9P8L9M9_9PEZI</name>
<dbReference type="SMART" id="SM00360">
    <property type="entry name" value="RRM"/>
    <property type="match status" value="4"/>
</dbReference>
<dbReference type="Proteomes" id="UP000750711">
    <property type="component" value="Unassembled WGS sequence"/>
</dbReference>
<feature type="region of interest" description="Disordered" evidence="4">
    <location>
        <begin position="1113"/>
        <end position="1157"/>
    </location>
</feature>
<dbReference type="SMART" id="SM00386">
    <property type="entry name" value="HAT"/>
    <property type="match status" value="3"/>
</dbReference>
<proteinExistence type="predicted"/>
<reference evidence="6" key="1">
    <citation type="submission" date="2021-03" db="EMBL/GenBank/DDBJ databases">
        <title>Comparative genomics and phylogenomic investigation of the class Geoglossomycetes provide insights into ecological specialization and systematics.</title>
        <authorList>
            <person name="Melie T."/>
            <person name="Pirro S."/>
            <person name="Miller A.N."/>
            <person name="Quandt A."/>
        </authorList>
    </citation>
    <scope>NUCLEOTIDE SEQUENCE</scope>
    <source>
        <strain evidence="6">CAQ_001_2017</strain>
    </source>
</reference>
<dbReference type="GO" id="GO:0003723">
    <property type="term" value="F:RNA binding"/>
    <property type="evidence" value="ECO:0007669"/>
    <property type="project" value="UniProtKB-UniRule"/>
</dbReference>
<dbReference type="InterPro" id="IPR000504">
    <property type="entry name" value="RRM_dom"/>
</dbReference>
<accession>A0A9P8L9M9</accession>
<feature type="compositionally biased region" description="Gly residues" evidence="4">
    <location>
        <begin position="31"/>
        <end position="40"/>
    </location>
</feature>
<evidence type="ECO:0000256" key="1">
    <source>
        <dbReference type="ARBA" id="ARBA00022737"/>
    </source>
</evidence>